<evidence type="ECO:0000313" key="2">
    <source>
        <dbReference type="Proteomes" id="UP001165367"/>
    </source>
</evidence>
<keyword evidence="2" id="KW-1185">Reference proteome</keyword>
<name>A0ABS9KTW7_9BACT</name>
<dbReference type="Gene3D" id="1.25.10.10">
    <property type="entry name" value="Leucine-rich Repeat Variant"/>
    <property type="match status" value="1"/>
</dbReference>
<dbReference type="Proteomes" id="UP001165367">
    <property type="component" value="Unassembled WGS sequence"/>
</dbReference>
<dbReference type="EMBL" id="JAKLTR010000010">
    <property type="protein sequence ID" value="MCG2615781.1"/>
    <property type="molecule type" value="Genomic_DNA"/>
</dbReference>
<evidence type="ECO:0008006" key="3">
    <source>
        <dbReference type="Google" id="ProtNLM"/>
    </source>
</evidence>
<evidence type="ECO:0000313" key="1">
    <source>
        <dbReference type="EMBL" id="MCG2615781.1"/>
    </source>
</evidence>
<dbReference type="InterPro" id="IPR016024">
    <property type="entry name" value="ARM-type_fold"/>
</dbReference>
<gene>
    <name evidence="1" type="ORF">LZZ85_15885</name>
</gene>
<comment type="caution">
    <text evidence="1">The sequence shown here is derived from an EMBL/GenBank/DDBJ whole genome shotgun (WGS) entry which is preliminary data.</text>
</comment>
<protein>
    <recommendedName>
        <fullName evidence="3">HEAT repeat domain-containing protein</fullName>
    </recommendedName>
</protein>
<accession>A0ABS9KTW7</accession>
<sequence length="198" mass="23199">MDALTKKHLENLHNTDANSRYESFQYLIKETQQPVDWAYDVWNDLLKMLKEGDNHQRSIAAQLLSNLAKSDPEERMKTDLDKLMEGTKDEKFVTARHTLQSLWKPALVSPVMRDLVVSKLSERFRSCKSEKNYTLIRYDITEVLRKIYNSQKNENVRKISIDLIESEPDPKYQKKYMSVWTSLIRAEKKAAAKKEGES</sequence>
<dbReference type="SUPFAM" id="SSF48371">
    <property type="entry name" value="ARM repeat"/>
    <property type="match status" value="1"/>
</dbReference>
<dbReference type="InterPro" id="IPR011989">
    <property type="entry name" value="ARM-like"/>
</dbReference>
<dbReference type="RefSeq" id="WP_237873925.1">
    <property type="nucleotide sequence ID" value="NZ_JAKLTR010000010.1"/>
</dbReference>
<reference evidence="1" key="1">
    <citation type="submission" date="2022-01" db="EMBL/GenBank/DDBJ databases">
        <authorList>
            <person name="Jo J.-H."/>
            <person name="Im W.-T."/>
        </authorList>
    </citation>
    <scope>NUCLEOTIDE SEQUENCE</scope>
    <source>
        <strain evidence="1">NA20</strain>
    </source>
</reference>
<proteinExistence type="predicted"/>
<organism evidence="1 2">
    <name type="scientific">Terrimonas ginsenosidimutans</name>
    <dbReference type="NCBI Taxonomy" id="2908004"/>
    <lineage>
        <taxon>Bacteria</taxon>
        <taxon>Pseudomonadati</taxon>
        <taxon>Bacteroidota</taxon>
        <taxon>Chitinophagia</taxon>
        <taxon>Chitinophagales</taxon>
        <taxon>Chitinophagaceae</taxon>
        <taxon>Terrimonas</taxon>
    </lineage>
</organism>